<keyword evidence="3" id="KW-1185">Reference proteome</keyword>
<dbReference type="EMBL" id="CP002100">
    <property type="protein sequence ID" value="ADN50518.1"/>
    <property type="molecule type" value="Genomic_DNA"/>
</dbReference>
<evidence type="ECO:0000256" key="1">
    <source>
        <dbReference type="SAM" id="Phobius"/>
    </source>
</evidence>
<keyword evidence="1" id="KW-0472">Membrane</keyword>
<feature type="transmembrane region" description="Helical" evidence="1">
    <location>
        <begin position="219"/>
        <end position="242"/>
    </location>
</feature>
<keyword evidence="1" id="KW-0812">Transmembrane</keyword>
<proteinExistence type="predicted"/>
<reference evidence="2 3" key="1">
    <citation type="journal article" date="2010" name="Stand. Genomic Sci.">
        <title>Complete genome sequence of Vulcanisaeta distributa type strain (IC-017).</title>
        <authorList>
            <person name="Mavromatis K."/>
            <person name="Sikorski J."/>
            <person name="Pabst E."/>
            <person name="Teshima H."/>
            <person name="Lapidus A."/>
            <person name="Lucas S."/>
            <person name="Nolan M."/>
            <person name="Glavina Del Rio T."/>
            <person name="Cheng J.F."/>
            <person name="Bruce D."/>
            <person name="Goodwin L."/>
            <person name="Pitluck S."/>
            <person name="Liolios K."/>
            <person name="Ivanova N."/>
            <person name="Mikhailova N."/>
            <person name="Pati A."/>
            <person name="Chen A."/>
            <person name="Palaniappan K."/>
            <person name="Land M."/>
            <person name="Hauser L."/>
            <person name="Chang Y.J."/>
            <person name="Jeffries C.D."/>
            <person name="Rohde M."/>
            <person name="Spring S."/>
            <person name="Goker M."/>
            <person name="Wirth R."/>
            <person name="Woyke T."/>
            <person name="Bristow J."/>
            <person name="Eisen J.A."/>
            <person name="Markowitz V."/>
            <person name="Hugenholtz P."/>
            <person name="Klenk H.P."/>
            <person name="Kyrpides N.C."/>
        </authorList>
    </citation>
    <scope>NUCLEOTIDE SEQUENCE [LARGE SCALE GENOMIC DNA]</scope>
    <source>
        <strain evidence="3">DSM 14429 / JCM 11212 / NBRC 100878 / IC-017</strain>
    </source>
</reference>
<dbReference type="eggNOG" id="arCOG03721">
    <property type="taxonomic scope" value="Archaea"/>
</dbReference>
<evidence type="ECO:0000313" key="2">
    <source>
        <dbReference type="EMBL" id="ADN50518.1"/>
    </source>
</evidence>
<keyword evidence="1" id="KW-1133">Transmembrane helix</keyword>
<name>E1QQU8_VULDI</name>
<feature type="transmembrane region" description="Helical" evidence="1">
    <location>
        <begin position="287"/>
        <end position="312"/>
    </location>
</feature>
<organism evidence="2 3">
    <name type="scientific">Vulcanisaeta distributa (strain DSM 14429 / JCM 11212 / NBRC 100878 / IC-017)</name>
    <dbReference type="NCBI Taxonomy" id="572478"/>
    <lineage>
        <taxon>Archaea</taxon>
        <taxon>Thermoproteota</taxon>
        <taxon>Thermoprotei</taxon>
        <taxon>Thermoproteales</taxon>
        <taxon>Thermoproteaceae</taxon>
        <taxon>Vulcanisaeta</taxon>
    </lineage>
</organism>
<feature type="transmembrane region" description="Helical" evidence="1">
    <location>
        <begin position="174"/>
        <end position="199"/>
    </location>
</feature>
<gene>
    <name evidence="2" type="ordered locus">Vdis_1130</name>
</gene>
<dbReference type="HOGENOM" id="CLU_476219_0_0_2"/>
<evidence type="ECO:0000313" key="3">
    <source>
        <dbReference type="Proteomes" id="UP000006681"/>
    </source>
</evidence>
<feature type="transmembrane region" description="Helical" evidence="1">
    <location>
        <begin position="418"/>
        <end position="447"/>
    </location>
</feature>
<dbReference type="STRING" id="572478.Vdis_1130"/>
<feature type="transmembrane region" description="Helical" evidence="1">
    <location>
        <begin position="333"/>
        <end position="354"/>
    </location>
</feature>
<feature type="transmembrane region" description="Helical" evidence="1">
    <location>
        <begin position="453"/>
        <end position="476"/>
    </location>
</feature>
<dbReference type="KEGG" id="vdi:Vdis_1130"/>
<sequence>MKGYVVITAIRMVKRSIPLLIVALALMVVPKAVFALGGCYIFAYINLTSTGFPYSVVFYVKVSPSYLVHWPPVTAGLFNKTVPITLSEGAPQVSILFLNKTINYVSPKPPFFYTAELTVTWSYAVYPTNITNYVAYAQLGPWLNMTMISNSCRYLSTYVVLRPVPTIINARPNWAYFGTFIVMLALLVGALLIITYLLLIKPIRKPASNSLVSFGIYRFGRGMLIFLVTSIINIIMTIAFLMSSISMGSPPPALALSSGLTVLNHVTTNLLYVTPQGRLTMGNLAGIATYMTITSAIIDVVDALLIIAMVFLKDGFSKLGLINDNVRIGYYGSLISIFGIVFLMAAYPMIIITAEPLAIYAIEHVTPPITQSTISIIEGIITAAILGLIGAIISLSGFIMTLAATYRLLSTYSPTIKYIGLAIIMLIIGFVLNFVSIMGISLGLIIYAPTIAYLYYLTTLVLGRVANLNDVGALILSAEHELDMARTSTYPIDNLRRAFNYVVKALAIREGLPEVQDVVRTGHWTNQLITSAVMRLLNKLPTVKELWLSLNQESLTNIDETIGKVRELLRAF</sequence>
<dbReference type="AlphaFoldDB" id="E1QQU8"/>
<accession>E1QQU8</accession>
<dbReference type="eggNOG" id="arCOG03768">
    <property type="taxonomic scope" value="Archaea"/>
</dbReference>
<reference evidence="3" key="2">
    <citation type="journal article" date="2010" name="Stand. Genomic Sci.">
        <title>Complete genome sequence of Vulcanisaeta distributa type strain (IC-017T).</title>
        <authorList>
            <person name="Mavromatis K."/>
            <person name="Sikorski J."/>
            <person name="Pabst E."/>
            <person name="Teshima H."/>
            <person name="Lapidus A."/>
            <person name="Lucas S."/>
            <person name="Nolan M."/>
            <person name="Glavina Del Rio T."/>
            <person name="Cheng J."/>
            <person name="Bruce D."/>
            <person name="Goodwin L."/>
            <person name="Pitluck S."/>
            <person name="Liolios K."/>
            <person name="Ivanova N."/>
            <person name="Mikhailova N."/>
            <person name="Pati A."/>
            <person name="Chen A."/>
            <person name="Palaniappan K."/>
            <person name="Land M."/>
            <person name="Hauser L."/>
            <person name="Chang Y."/>
            <person name="Jeffries C."/>
            <person name="Rohde M."/>
            <person name="Spring S."/>
            <person name="Goker M."/>
            <person name="Wirth R."/>
            <person name="Woyke T."/>
            <person name="Bristow J."/>
            <person name="Eisen J."/>
            <person name="Markowitz V."/>
            <person name="Hugenholtz P."/>
            <person name="Klenk H."/>
            <person name="Kyrpides N."/>
        </authorList>
    </citation>
    <scope>NUCLEOTIDE SEQUENCE [LARGE SCALE GENOMIC DNA]</scope>
    <source>
        <strain evidence="3">DSM 14429 / JCM 11212 / NBRC 100878 / IC-017</strain>
    </source>
</reference>
<protein>
    <submittedName>
        <fullName evidence="2">Uncharacterized protein</fullName>
    </submittedName>
</protein>
<dbReference type="Proteomes" id="UP000006681">
    <property type="component" value="Chromosome"/>
</dbReference>
<feature type="transmembrane region" description="Helical" evidence="1">
    <location>
        <begin position="374"/>
        <end position="406"/>
    </location>
</feature>